<proteinExistence type="predicted"/>
<reference evidence="3" key="1">
    <citation type="submission" date="2020-04" db="EMBL/GenBank/DDBJ databases">
        <authorList>
            <person name="Alioto T."/>
            <person name="Alioto T."/>
            <person name="Gomez Garrido J."/>
        </authorList>
    </citation>
    <scope>NUCLEOTIDE SEQUENCE</scope>
    <source>
        <strain evidence="3">A484AB</strain>
    </source>
</reference>
<dbReference type="Proteomes" id="UP001152795">
    <property type="component" value="Unassembled WGS sequence"/>
</dbReference>
<dbReference type="AlphaFoldDB" id="A0A7D9I793"/>
<feature type="region of interest" description="Disordered" evidence="1">
    <location>
        <begin position="119"/>
        <end position="174"/>
    </location>
</feature>
<dbReference type="OrthoDB" id="5963255at2759"/>
<dbReference type="Pfam" id="PF20231">
    <property type="entry name" value="DUF6589"/>
    <property type="match status" value="1"/>
</dbReference>
<name>A0A7D9I793_PARCT</name>
<organism evidence="3 4">
    <name type="scientific">Paramuricea clavata</name>
    <name type="common">Red gorgonian</name>
    <name type="synonym">Violescent sea-whip</name>
    <dbReference type="NCBI Taxonomy" id="317549"/>
    <lineage>
        <taxon>Eukaryota</taxon>
        <taxon>Metazoa</taxon>
        <taxon>Cnidaria</taxon>
        <taxon>Anthozoa</taxon>
        <taxon>Octocorallia</taxon>
        <taxon>Malacalcyonacea</taxon>
        <taxon>Plexauridae</taxon>
        <taxon>Paramuricea</taxon>
    </lineage>
</organism>
<evidence type="ECO:0000256" key="1">
    <source>
        <dbReference type="SAM" id="MobiDB-lite"/>
    </source>
</evidence>
<dbReference type="InterPro" id="IPR046496">
    <property type="entry name" value="DUF6589"/>
</dbReference>
<dbReference type="EMBL" id="CACRXK020003312">
    <property type="protein sequence ID" value="CAB3998266.1"/>
    <property type="molecule type" value="Genomic_DNA"/>
</dbReference>
<feature type="compositionally biased region" description="Basic residues" evidence="1">
    <location>
        <begin position="155"/>
        <end position="168"/>
    </location>
</feature>
<sequence>MSSVKITPKKAGKCVGRKRLEEKVNDYCRCCKLSLKICYGETYKSVSSENLFQSSKKKGFEGEILARLLHSVGIVAQQNANLSDRLCRTCASKIRKTCEGFSLLLSTINVENPNTSCENNKENIRPVPSTPVRNRTKRALPMSVSTPERSPNARKNPKRILKHQKNKKDKTNAVRDEVDQALNIDDMTGDKTKVNVLILWPNGEIHVRVPSSEESILLVKNIALKKWKVVSNTVFKHTELQPELSKSLWRVLNKEFQEYSTSDCLLKGRSPEELIAFSSRLLVRELQVKCPVWSTCIRGACGLDMDGDSVDVDEVNLNSLALASSIIARIRNKCLSALAYRISSILYHSGTSHQDIIRLNRLGVCMSPNMILHLQRCLGENFDSKVFSWKKEIEEKQSDLQVLHLLTEIAEKQLPKVQLQEDDMDLDVVLDLHKEILKDYSSYDPEVWSTVMQVMEAEKTRRALTDFTDEVLKCTLKKYQVVDVPYFKLVGDNIDHQMYARIQSTMNENRSIHWTHQYAIRDSVVDPCLDNSQPIMKANQIQLTELLPTPDVQARLKKTLKVIVSRIVTNYLPAFKSLQNVVVHHIPHRYTNEVSEKSNICCLGMEFINPNISGEMAQLLITNQDKYVPKTSSSDCHSGSQNVVSKIPFHGDQLFDERARNVKWTFQDGDNDIDCLEGLVPEFADWHAKVTLYEMEYDTFYKAES</sequence>
<comment type="caution">
    <text evidence="3">The sequence shown here is derived from an EMBL/GenBank/DDBJ whole genome shotgun (WGS) entry which is preliminary data.</text>
</comment>
<evidence type="ECO:0000313" key="4">
    <source>
        <dbReference type="Proteomes" id="UP001152795"/>
    </source>
</evidence>
<gene>
    <name evidence="3" type="ORF">PACLA_8A021191</name>
</gene>
<evidence type="ECO:0000259" key="2">
    <source>
        <dbReference type="Pfam" id="PF20231"/>
    </source>
</evidence>
<keyword evidence="4" id="KW-1185">Reference proteome</keyword>
<evidence type="ECO:0000313" key="3">
    <source>
        <dbReference type="EMBL" id="CAB3998266.1"/>
    </source>
</evidence>
<accession>A0A7D9I793</accession>
<protein>
    <recommendedName>
        <fullName evidence="2">DUF6589 domain-containing protein</fullName>
    </recommendedName>
</protein>
<feature type="domain" description="DUF6589" evidence="2">
    <location>
        <begin position="539"/>
        <end position="702"/>
    </location>
</feature>